<feature type="transmembrane region" description="Helical" evidence="1">
    <location>
        <begin position="12"/>
        <end position="32"/>
    </location>
</feature>
<keyword evidence="1" id="KW-0472">Membrane</keyword>
<keyword evidence="1" id="KW-1133">Transmembrane helix</keyword>
<comment type="caution">
    <text evidence="2">The sequence shown here is derived from an EMBL/GenBank/DDBJ whole genome shotgun (WGS) entry which is preliminary data.</text>
</comment>
<evidence type="ECO:0000313" key="3">
    <source>
        <dbReference type="Proteomes" id="UP000737402"/>
    </source>
</evidence>
<keyword evidence="1" id="KW-0812">Transmembrane</keyword>
<name>A0ABS2P1U4_9BACI</name>
<sequence length="86" mass="9948">MFKDIGSRNKPFVLLQLLLFFTGLIFGGIGVYTDSTLYLGWMFCLVSLAFLLRGLEVWLSHKKQYVGYMVLGVVYFSVSVFFYPVW</sequence>
<proteinExistence type="predicted"/>
<protein>
    <submittedName>
        <fullName evidence="2">Uncharacterized protein</fullName>
    </submittedName>
</protein>
<evidence type="ECO:0000256" key="1">
    <source>
        <dbReference type="SAM" id="Phobius"/>
    </source>
</evidence>
<dbReference type="EMBL" id="JAFBED010000005">
    <property type="protein sequence ID" value="MBM7620839.1"/>
    <property type="molecule type" value="Genomic_DNA"/>
</dbReference>
<gene>
    <name evidence="2" type="ORF">JOC95_002694</name>
</gene>
<feature type="transmembrane region" description="Helical" evidence="1">
    <location>
        <begin position="38"/>
        <end position="58"/>
    </location>
</feature>
<organism evidence="2 3">
    <name type="scientific">Sutcliffiella tianshenii</name>
    <dbReference type="NCBI Taxonomy" id="1463404"/>
    <lineage>
        <taxon>Bacteria</taxon>
        <taxon>Bacillati</taxon>
        <taxon>Bacillota</taxon>
        <taxon>Bacilli</taxon>
        <taxon>Bacillales</taxon>
        <taxon>Bacillaceae</taxon>
        <taxon>Sutcliffiella</taxon>
    </lineage>
</organism>
<accession>A0ABS2P1U4</accession>
<evidence type="ECO:0000313" key="2">
    <source>
        <dbReference type="EMBL" id="MBM7620839.1"/>
    </source>
</evidence>
<reference evidence="2 3" key="1">
    <citation type="submission" date="2021-01" db="EMBL/GenBank/DDBJ databases">
        <title>Genomic Encyclopedia of Type Strains, Phase IV (KMG-IV): sequencing the most valuable type-strain genomes for metagenomic binning, comparative biology and taxonomic classification.</title>
        <authorList>
            <person name="Goeker M."/>
        </authorList>
    </citation>
    <scope>NUCLEOTIDE SEQUENCE [LARGE SCALE GENOMIC DNA]</scope>
    <source>
        <strain evidence="2 3">DSM 25879</strain>
    </source>
</reference>
<dbReference type="RefSeq" id="WP_204416982.1">
    <property type="nucleotide sequence ID" value="NZ_JAFBED010000005.1"/>
</dbReference>
<keyword evidence="3" id="KW-1185">Reference proteome</keyword>
<dbReference type="Proteomes" id="UP000737402">
    <property type="component" value="Unassembled WGS sequence"/>
</dbReference>
<feature type="transmembrane region" description="Helical" evidence="1">
    <location>
        <begin position="65"/>
        <end position="85"/>
    </location>
</feature>